<feature type="region of interest" description="Disordered" evidence="1">
    <location>
        <begin position="363"/>
        <end position="500"/>
    </location>
</feature>
<feature type="compositionally biased region" description="Polar residues" evidence="1">
    <location>
        <begin position="784"/>
        <end position="793"/>
    </location>
</feature>
<feature type="region of interest" description="Disordered" evidence="1">
    <location>
        <begin position="700"/>
        <end position="725"/>
    </location>
</feature>
<feature type="compositionally biased region" description="Basic residues" evidence="1">
    <location>
        <begin position="461"/>
        <end position="473"/>
    </location>
</feature>
<feature type="compositionally biased region" description="Low complexity" evidence="1">
    <location>
        <begin position="223"/>
        <end position="239"/>
    </location>
</feature>
<feature type="compositionally biased region" description="Polar residues" evidence="1">
    <location>
        <begin position="364"/>
        <end position="379"/>
    </location>
</feature>
<comment type="caution">
    <text evidence="2">The sequence shown here is derived from an EMBL/GenBank/DDBJ whole genome shotgun (WGS) entry which is preliminary data.</text>
</comment>
<feature type="compositionally biased region" description="Basic and acidic residues" evidence="1">
    <location>
        <begin position="488"/>
        <end position="498"/>
    </location>
</feature>
<proteinExistence type="predicted"/>
<evidence type="ECO:0000313" key="2">
    <source>
        <dbReference type="EMBL" id="KAK3238140.1"/>
    </source>
</evidence>
<organism evidence="2 3">
    <name type="scientific">Cymbomonas tetramitiformis</name>
    <dbReference type="NCBI Taxonomy" id="36881"/>
    <lineage>
        <taxon>Eukaryota</taxon>
        <taxon>Viridiplantae</taxon>
        <taxon>Chlorophyta</taxon>
        <taxon>Pyramimonadophyceae</taxon>
        <taxon>Pyramimonadales</taxon>
        <taxon>Pyramimonadaceae</taxon>
        <taxon>Cymbomonas</taxon>
    </lineage>
</organism>
<feature type="compositionally biased region" description="Low complexity" evidence="1">
    <location>
        <begin position="411"/>
        <end position="422"/>
    </location>
</feature>
<feature type="compositionally biased region" description="Basic and acidic residues" evidence="1">
    <location>
        <begin position="710"/>
        <end position="721"/>
    </location>
</feature>
<feature type="compositionally biased region" description="Basic residues" evidence="1">
    <location>
        <begin position="854"/>
        <end position="872"/>
    </location>
</feature>
<reference evidence="2 3" key="1">
    <citation type="journal article" date="2015" name="Genome Biol. Evol.">
        <title>Comparative Genomics of a Bacterivorous Green Alga Reveals Evolutionary Causalities and Consequences of Phago-Mixotrophic Mode of Nutrition.</title>
        <authorList>
            <person name="Burns J.A."/>
            <person name="Paasch A."/>
            <person name="Narechania A."/>
            <person name="Kim E."/>
        </authorList>
    </citation>
    <scope>NUCLEOTIDE SEQUENCE [LARGE SCALE GENOMIC DNA]</scope>
    <source>
        <strain evidence="2 3">PLY_AMNH</strain>
    </source>
</reference>
<accession>A0AAE0BLF1</accession>
<protein>
    <submittedName>
        <fullName evidence="2">Uncharacterized protein</fullName>
    </submittedName>
</protein>
<sequence length="872" mass="93846">MGNCAKKPKVVEEGSSDNGSDIPSRKTNKNSTRSASPSKAEARLSISAEDKPYPKVPGSVFDKNPYSNPIFELENSHNSPLFGSTSALSTRRDGSSRGSQESSDTIGDFHDYVKLGNGISETSEALEPSSPQGKIVRQGRHTVKDKRPSAIIWQTPQAATEALLTSATSGRKEIHDSDGEDSDPMGISVTRPRAEGHGDGSYQMCLLMCDSFNETHENNTPLRRSFSSSSVDSGKSPSSKSRRFSEATVTNTLQDLTHAAELSESRRRFFEKQKHTSKPNYSPKQGKIQRQTTLDLLHQAAPVHVRDLATQLDKIAQEKLEQQKAYAAYDEKDKRSSMTYDPDEDALANKAARSQTMVFAAKPTNRSHQAVSTSMSGRQAQRMLANKPRAVSSEKEKSEQLEERLRALQVSTGSLSGSPTGSRQSRATSESRVEFPASPRHRSTSQDPVNALDLSLPVPNKNKRSWKKNKRSSMLHVLGMHTSNTSSSEEKGTEENRVAKKNMRSSVLFALAVQMGASPPAAQTDRLAPDAPAASSAAQPREAQGSEPEQGGVRSTGRSASADSATARSDPQATAADGGDTTETDSSDGESTHEVRTLLKRGGAPASETASSAGDRSHSTGSSDAVESIIKNRTDSIVMLEEFLELRGDKGGRAHSASILPTAAHEHPPGSAGSHVSMSDATPPKGIMALKLKLGEIPMGMPKKPSPLQRSKDASVPDKTPDPTPSFINPMAIADTSPDNTSNFINPMGNMASDIKPVVKEAEATRPEGNEEVKEMRTPEIAKSATSEWSTNRSLNKQMSIQSRMKVLGGAAMPMPKMGSPLFKKRMLSTPSSPDEASTDIAPPPQPIATRALPPKRRPPTRKNRTQKKAAS</sequence>
<feature type="compositionally biased region" description="Basic and acidic residues" evidence="1">
    <location>
        <begin position="392"/>
        <end position="406"/>
    </location>
</feature>
<dbReference type="AlphaFoldDB" id="A0AAE0BLF1"/>
<feature type="compositionally biased region" description="Polar residues" evidence="1">
    <location>
        <begin position="278"/>
        <end position="288"/>
    </location>
</feature>
<feature type="compositionally biased region" description="Polar residues" evidence="1">
    <location>
        <begin position="608"/>
        <end position="625"/>
    </location>
</feature>
<feature type="region of interest" description="Disordered" evidence="1">
    <location>
        <begin position="1"/>
        <end position="197"/>
    </location>
</feature>
<feature type="region of interest" description="Disordered" evidence="1">
    <location>
        <begin position="520"/>
        <end position="628"/>
    </location>
</feature>
<feature type="region of interest" description="Disordered" evidence="1">
    <location>
        <begin position="265"/>
        <end position="288"/>
    </location>
</feature>
<feature type="region of interest" description="Disordered" evidence="1">
    <location>
        <begin position="218"/>
        <end position="249"/>
    </location>
</feature>
<name>A0AAE0BLF1_9CHLO</name>
<feature type="region of interest" description="Disordered" evidence="1">
    <location>
        <begin position="812"/>
        <end position="872"/>
    </location>
</feature>
<feature type="region of interest" description="Disordered" evidence="1">
    <location>
        <begin position="764"/>
        <end position="793"/>
    </location>
</feature>
<dbReference type="Proteomes" id="UP001190700">
    <property type="component" value="Unassembled WGS sequence"/>
</dbReference>
<evidence type="ECO:0000256" key="1">
    <source>
        <dbReference type="SAM" id="MobiDB-lite"/>
    </source>
</evidence>
<keyword evidence="3" id="KW-1185">Reference proteome</keyword>
<feature type="compositionally biased region" description="Polar residues" evidence="1">
    <location>
        <begin position="96"/>
        <end position="105"/>
    </location>
</feature>
<feature type="compositionally biased region" description="Low complexity" evidence="1">
    <location>
        <begin position="158"/>
        <end position="169"/>
    </location>
</feature>
<feature type="compositionally biased region" description="Polar residues" evidence="1">
    <location>
        <begin position="76"/>
        <end position="89"/>
    </location>
</feature>
<dbReference type="EMBL" id="LGRX02034321">
    <property type="protein sequence ID" value="KAK3238140.1"/>
    <property type="molecule type" value="Genomic_DNA"/>
</dbReference>
<feature type="compositionally biased region" description="Basic and acidic residues" evidence="1">
    <location>
        <begin position="764"/>
        <end position="780"/>
    </location>
</feature>
<feature type="compositionally biased region" description="Basic and acidic residues" evidence="1">
    <location>
        <begin position="265"/>
        <end position="274"/>
    </location>
</feature>
<feature type="compositionally biased region" description="Low complexity" evidence="1">
    <location>
        <begin position="555"/>
        <end position="579"/>
    </location>
</feature>
<gene>
    <name evidence="2" type="ORF">CYMTET_51829</name>
</gene>
<evidence type="ECO:0000313" key="3">
    <source>
        <dbReference type="Proteomes" id="UP001190700"/>
    </source>
</evidence>
<feature type="compositionally biased region" description="Low complexity" evidence="1">
    <location>
        <begin position="529"/>
        <end position="538"/>
    </location>
</feature>